<dbReference type="AlphaFoldDB" id="A0A2J9VKM2"/>
<reference evidence="1" key="1">
    <citation type="submission" date="2017-12" db="EMBL/GenBank/DDBJ databases">
        <title>FDA dAtabase for Regulatory Grade micrObial Sequences (FDA-ARGOS): Supporting development and validation of Infectious Disease Dx tests.</title>
        <authorList>
            <person name="Hoffmann M."/>
            <person name="Allard M."/>
            <person name="Evans P."/>
            <person name="Brown E."/>
            <person name="Tallon L.J."/>
            <person name="Sadzewicz L."/>
            <person name="Sengamalay N."/>
            <person name="Ott S."/>
            <person name="Godinez A."/>
            <person name="Nagaraj S."/>
            <person name="Vavikolanu K."/>
            <person name="Aluvathingal J."/>
            <person name="Nadendla S."/>
            <person name="Hobson J."/>
            <person name="Sichtig H."/>
        </authorList>
    </citation>
    <scope>NUCLEOTIDE SEQUENCE [LARGE SCALE GENOMIC DNA]</scope>
    <source>
        <strain evidence="1">FDAARGOS_113</strain>
    </source>
</reference>
<organism evidence="1 2">
    <name type="scientific">Vibrio mimicus</name>
    <dbReference type="NCBI Taxonomy" id="674"/>
    <lineage>
        <taxon>Bacteria</taxon>
        <taxon>Pseudomonadati</taxon>
        <taxon>Pseudomonadota</taxon>
        <taxon>Gammaproteobacteria</taxon>
        <taxon>Vibrionales</taxon>
        <taxon>Vibrionaceae</taxon>
        <taxon>Vibrio</taxon>
    </lineage>
</organism>
<accession>A0A2J9VKM2</accession>
<dbReference type="EMBL" id="LOSJ02000001">
    <property type="protein sequence ID" value="PNM64318.1"/>
    <property type="molecule type" value="Genomic_DNA"/>
</dbReference>
<dbReference type="RefSeq" id="WP_000610762.1">
    <property type="nucleotide sequence ID" value="NZ_CAWMSS010000002.1"/>
</dbReference>
<sequence length="548" mass="61783">MINSFITLGNPIWVEMYSSPPLPESTPTKHYQMGLVNHMPSGEPWVIEHLKSVTSYINPSFWHRDFKNSLFITPKHIDLGFITGESEQYIEIWSTFERPLTLMGLQAFNAQGLSLTGAQASAVLAPYGGHWNYQLHVSLNVDFEVDARFDWQFDAISTALKVTGSRIVLWHYRPLYPVGQHWEWSNAIIDTYSGEQRLCNAQYPVQRFTYQHGEESLSGGQALTRFAGNGRFPIALPHWIDAVEKVNASKGDTLVRCSTVERGFFAGGYVLIYQSPTHFEVHKIEKVTAESITLSKPLSIAFTNATVTPASYCVSKEGLQTRRSGRYQGLKIQFTDIARPQFAGADWKAFAWLDHYQELPVLIERTGKQSGVSDEVRFNIREKTTPNGQIHFLAVQDFGRRSTQVELTAIGRTRIHQLKQFIWHLKGSLNTVWWVSFHNEIRLAATCSRNRLVIKPLGLGSYINGVELALTWRDGKEYVHATSDGMDNNGNEILLLNTVNTAAANIGDLVSGHVMVRMRATSDEQTMTYTKDQLTVSLNLTEVPHGSD</sequence>
<protein>
    <submittedName>
        <fullName evidence="1">Uncharacterized protein</fullName>
    </submittedName>
</protein>
<keyword evidence="2" id="KW-1185">Reference proteome</keyword>
<gene>
    <name evidence="1" type="ORF">AL544_005240</name>
</gene>
<name>A0A2J9VKM2_VIBMI</name>
<evidence type="ECO:0000313" key="2">
    <source>
        <dbReference type="Proteomes" id="UP000053748"/>
    </source>
</evidence>
<proteinExistence type="predicted"/>
<evidence type="ECO:0000313" key="1">
    <source>
        <dbReference type="EMBL" id="PNM64318.1"/>
    </source>
</evidence>
<dbReference type="Proteomes" id="UP000053748">
    <property type="component" value="Unassembled WGS sequence"/>
</dbReference>
<comment type="caution">
    <text evidence="1">The sequence shown here is derived from an EMBL/GenBank/DDBJ whole genome shotgun (WGS) entry which is preliminary data.</text>
</comment>
<dbReference type="OrthoDB" id="5915542at2"/>